<dbReference type="AlphaFoldDB" id="A0A1G6IJ07"/>
<protein>
    <submittedName>
        <fullName evidence="2">Uncharacterized protein</fullName>
    </submittedName>
</protein>
<evidence type="ECO:0000313" key="3">
    <source>
        <dbReference type="EMBL" id="TGG89203.1"/>
    </source>
</evidence>
<name>A0A1G6IJ07_9BACT</name>
<gene>
    <name evidence="3" type="ORF">E4650_03160</name>
    <name evidence="2" type="ORF">SAMN04488588_0373</name>
</gene>
<evidence type="ECO:0000313" key="4">
    <source>
        <dbReference type="Proteomes" id="UP000199322"/>
    </source>
</evidence>
<evidence type="ECO:0000313" key="2">
    <source>
        <dbReference type="EMBL" id="SDC05716.1"/>
    </source>
</evidence>
<dbReference type="OrthoDB" id="45130at2"/>
<organism evidence="2 4">
    <name type="scientific">Geotoga petraea</name>
    <dbReference type="NCBI Taxonomy" id="28234"/>
    <lineage>
        <taxon>Bacteria</taxon>
        <taxon>Thermotogati</taxon>
        <taxon>Thermotogota</taxon>
        <taxon>Thermotogae</taxon>
        <taxon>Petrotogales</taxon>
        <taxon>Petrotogaceae</taxon>
        <taxon>Geotoga</taxon>
    </lineage>
</organism>
<proteinExistence type="predicted"/>
<sequence length="238" mass="28640">MNKLNKKEKLFTFQNFAIILLLMAIIYLIAFYFWNMYEETLRNQYYHPYIKINDSNYIRLKSSKYFDKNTSISINKTDIEYEYIFNSDYGTSKIKTFDPRFYFYENNSFSALGYPSYDFRGMEFTILFKNGEKIKYVVVPNEKILDEIEEITNNFVNELPVELSYLLNNNKYVSLDQDIISIKKGEISFDIYKNKIVNISQSDNYFYLHTLFVKDLEKIYIIPKNEEHNLIELINIIK</sequence>
<dbReference type="EMBL" id="SRME01000001">
    <property type="protein sequence ID" value="TGG89203.1"/>
    <property type="molecule type" value="Genomic_DNA"/>
</dbReference>
<reference evidence="3 5" key="2">
    <citation type="submission" date="2019-04" db="EMBL/GenBank/DDBJ databases">
        <title>Draft genome sequence data and analysis of a Fermenting Bacterium, Geotoga petraea strain HO-Geo1, isolated from heavy-oil petroleum reservoir in Russia.</title>
        <authorList>
            <person name="Grouzdev D.S."/>
            <person name="Semenova E.M."/>
            <person name="Sokolova D.S."/>
            <person name="Tourova T.P."/>
            <person name="Poltaraus A.B."/>
            <person name="Nazina T.N."/>
        </authorList>
    </citation>
    <scope>NUCLEOTIDE SEQUENCE [LARGE SCALE GENOMIC DNA]</scope>
    <source>
        <strain evidence="3 5">HO-Geo1</strain>
    </source>
</reference>
<dbReference type="RefSeq" id="WP_091402286.1">
    <property type="nucleotide sequence ID" value="NZ_FMYV01000001.1"/>
</dbReference>
<dbReference type="EMBL" id="FMYV01000001">
    <property type="protein sequence ID" value="SDC05716.1"/>
    <property type="molecule type" value="Genomic_DNA"/>
</dbReference>
<dbReference type="Proteomes" id="UP000297288">
    <property type="component" value="Unassembled WGS sequence"/>
</dbReference>
<dbReference type="Proteomes" id="UP000199322">
    <property type="component" value="Unassembled WGS sequence"/>
</dbReference>
<dbReference type="STRING" id="28234.SAMN04488588_0373"/>
<feature type="transmembrane region" description="Helical" evidence="1">
    <location>
        <begin position="12"/>
        <end position="34"/>
    </location>
</feature>
<evidence type="ECO:0000256" key="1">
    <source>
        <dbReference type="SAM" id="Phobius"/>
    </source>
</evidence>
<evidence type="ECO:0000313" key="5">
    <source>
        <dbReference type="Proteomes" id="UP000297288"/>
    </source>
</evidence>
<keyword evidence="1" id="KW-1133">Transmembrane helix</keyword>
<keyword evidence="4" id="KW-1185">Reference proteome</keyword>
<keyword evidence="1" id="KW-0812">Transmembrane</keyword>
<keyword evidence="1" id="KW-0472">Membrane</keyword>
<reference evidence="2 4" key="1">
    <citation type="submission" date="2016-10" db="EMBL/GenBank/DDBJ databases">
        <authorList>
            <person name="de Groot N.N."/>
        </authorList>
    </citation>
    <scope>NUCLEOTIDE SEQUENCE [LARGE SCALE GENOMIC DNA]</scope>
    <source>
        <strain evidence="2 4">WG14</strain>
    </source>
</reference>
<accession>A0A1G6IJ07</accession>